<accession>A0A5D3WKG1</accession>
<dbReference type="GO" id="GO:0003677">
    <property type="term" value="F:DNA binding"/>
    <property type="evidence" value="ECO:0007669"/>
    <property type="project" value="UniProtKB-KW"/>
</dbReference>
<evidence type="ECO:0000313" key="7">
    <source>
        <dbReference type="Proteomes" id="UP000324159"/>
    </source>
</evidence>
<evidence type="ECO:0000256" key="1">
    <source>
        <dbReference type="ARBA" id="ARBA00010923"/>
    </source>
</evidence>
<feature type="coiled-coil region" evidence="4">
    <location>
        <begin position="176"/>
        <end position="207"/>
    </location>
</feature>
<dbReference type="SUPFAM" id="SSF116734">
    <property type="entry name" value="DNA methylase specificity domain"/>
    <property type="match status" value="2"/>
</dbReference>
<organism evidence="6 7">
    <name type="scientific">Geothermobacter ehrlichii</name>
    <dbReference type="NCBI Taxonomy" id="213224"/>
    <lineage>
        <taxon>Bacteria</taxon>
        <taxon>Pseudomonadati</taxon>
        <taxon>Thermodesulfobacteriota</taxon>
        <taxon>Desulfuromonadia</taxon>
        <taxon>Desulfuromonadales</taxon>
        <taxon>Geothermobacteraceae</taxon>
        <taxon>Geothermobacter</taxon>
    </lineage>
</organism>
<evidence type="ECO:0000256" key="3">
    <source>
        <dbReference type="ARBA" id="ARBA00023125"/>
    </source>
</evidence>
<evidence type="ECO:0000256" key="4">
    <source>
        <dbReference type="SAM" id="Coils"/>
    </source>
</evidence>
<dbReference type="Gene3D" id="1.10.287.1120">
    <property type="entry name" value="Bipartite methylase S protein"/>
    <property type="match status" value="1"/>
</dbReference>
<feature type="domain" description="Type I restriction modification DNA specificity" evidence="5">
    <location>
        <begin position="113"/>
        <end position="195"/>
    </location>
</feature>
<gene>
    <name evidence="6" type="ORF">EDC39_106169</name>
</gene>
<protein>
    <submittedName>
        <fullName evidence="6">Type I restriction enzyme S subunit</fullName>
    </submittedName>
</protein>
<comment type="caution">
    <text evidence="6">The sequence shown here is derived from an EMBL/GenBank/DDBJ whole genome shotgun (WGS) entry which is preliminary data.</text>
</comment>
<dbReference type="EMBL" id="VNIB01000006">
    <property type="protein sequence ID" value="TYO98563.1"/>
    <property type="molecule type" value="Genomic_DNA"/>
</dbReference>
<dbReference type="PANTHER" id="PTHR30408">
    <property type="entry name" value="TYPE-1 RESTRICTION ENZYME ECOKI SPECIFICITY PROTEIN"/>
    <property type="match status" value="1"/>
</dbReference>
<dbReference type="AlphaFoldDB" id="A0A5D3WKG1"/>
<keyword evidence="2" id="KW-0680">Restriction system</keyword>
<dbReference type="Gene3D" id="3.90.220.20">
    <property type="entry name" value="DNA methylase specificity domains"/>
    <property type="match status" value="2"/>
</dbReference>
<dbReference type="InterPro" id="IPR000055">
    <property type="entry name" value="Restrct_endonuc_typeI_TRD"/>
</dbReference>
<dbReference type="InterPro" id="IPR044946">
    <property type="entry name" value="Restrct_endonuc_typeI_TRD_sf"/>
</dbReference>
<reference evidence="6 7" key="1">
    <citation type="submission" date="2019-07" db="EMBL/GenBank/DDBJ databases">
        <title>Genomic Encyclopedia of Type Strains, Phase IV (KMG-IV): sequencing the most valuable type-strain genomes for metagenomic binning, comparative biology and taxonomic classification.</title>
        <authorList>
            <person name="Goeker M."/>
        </authorList>
    </citation>
    <scope>NUCLEOTIDE SEQUENCE [LARGE SCALE GENOMIC DNA]</scope>
    <source>
        <strain evidence="6 7">SS015</strain>
    </source>
</reference>
<evidence type="ECO:0000256" key="2">
    <source>
        <dbReference type="ARBA" id="ARBA00022747"/>
    </source>
</evidence>
<dbReference type="PANTHER" id="PTHR30408:SF12">
    <property type="entry name" value="TYPE I RESTRICTION ENZYME MJAVIII SPECIFICITY SUBUNIT"/>
    <property type="match status" value="1"/>
</dbReference>
<keyword evidence="3" id="KW-0238">DNA-binding</keyword>
<dbReference type="Pfam" id="PF01420">
    <property type="entry name" value="Methylase_S"/>
    <property type="match status" value="1"/>
</dbReference>
<dbReference type="GO" id="GO:0009307">
    <property type="term" value="P:DNA restriction-modification system"/>
    <property type="evidence" value="ECO:0007669"/>
    <property type="project" value="UniProtKB-KW"/>
</dbReference>
<comment type="similarity">
    <text evidence="1">Belongs to the type-I restriction system S methylase family.</text>
</comment>
<sequence>MRRYKPYPKYKDSGVEWLGEVPEHWDIKPLLAVSVERKVKNTGNIENNVLSLSYGKIIRRSVDTDFGLLPASFETYQIIEPGDIILRLTDLQNDQRSLRTGCAKERGIITSAYLCLRPSNSVDSRYLHYLLHAYDIQKIFYSMGGGVRQSMGFGDLRRLPVTIPVSDEQQAIAAFLDRETARIDALIEKKQRLIELLKEKRQAIITQAVTKGLDPNVPMKDSGVEWLGEVPAHWEVLPLKRLVSKIVSGTSVNAIDKPAENGELAVLKTSSVYSGNFEANENKTVVEEDLHRVSCPVVKNTLIVSRMNTPSLVGAAGYVSDDYPNIYLPDRLWMVFFDISVVPQFVHYWTMTSIYRTQVEMVCAGTSSSMQNISQGDFLGFYLAIPPKAEQGKIVERLTKQCTQICKLITTLEFSVNLLKERRAALITAAVTGQIDVRGE</sequence>
<name>A0A5D3WKG1_9BACT</name>
<keyword evidence="4" id="KW-0175">Coiled coil</keyword>
<evidence type="ECO:0000259" key="5">
    <source>
        <dbReference type="Pfam" id="PF01420"/>
    </source>
</evidence>
<evidence type="ECO:0000313" key="6">
    <source>
        <dbReference type="EMBL" id="TYO98563.1"/>
    </source>
</evidence>
<keyword evidence="7" id="KW-1185">Reference proteome</keyword>
<dbReference type="Proteomes" id="UP000324159">
    <property type="component" value="Unassembled WGS sequence"/>
</dbReference>
<dbReference type="InterPro" id="IPR052021">
    <property type="entry name" value="Type-I_RS_S_subunit"/>
</dbReference>
<proteinExistence type="inferred from homology"/>